<evidence type="ECO:0000313" key="3">
    <source>
        <dbReference type="EMBL" id="CDW83861.1"/>
    </source>
</evidence>
<feature type="region of interest" description="Disordered" evidence="2">
    <location>
        <begin position="63"/>
        <end position="82"/>
    </location>
</feature>
<protein>
    <submittedName>
        <fullName evidence="3">Uncharacterized protein</fullName>
    </submittedName>
</protein>
<feature type="compositionally biased region" description="Low complexity" evidence="2">
    <location>
        <begin position="614"/>
        <end position="625"/>
    </location>
</feature>
<feature type="compositionally biased region" description="Low complexity" evidence="2">
    <location>
        <begin position="546"/>
        <end position="555"/>
    </location>
</feature>
<gene>
    <name evidence="3" type="primary">Contig25.g29</name>
    <name evidence="3" type="ORF">STYLEM_12913</name>
</gene>
<feature type="region of interest" description="Disordered" evidence="2">
    <location>
        <begin position="125"/>
        <end position="405"/>
    </location>
</feature>
<dbReference type="Proteomes" id="UP000039865">
    <property type="component" value="Unassembled WGS sequence"/>
</dbReference>
<dbReference type="EMBL" id="CCKQ01012251">
    <property type="protein sequence ID" value="CDW83861.1"/>
    <property type="molecule type" value="Genomic_DNA"/>
</dbReference>
<feature type="coiled-coil region" evidence="1">
    <location>
        <begin position="1042"/>
        <end position="1080"/>
    </location>
</feature>
<proteinExistence type="predicted"/>
<feature type="region of interest" description="Disordered" evidence="2">
    <location>
        <begin position="688"/>
        <end position="715"/>
    </location>
</feature>
<reference evidence="3 4" key="1">
    <citation type="submission" date="2014-06" db="EMBL/GenBank/DDBJ databases">
        <authorList>
            <person name="Swart Estienne"/>
        </authorList>
    </citation>
    <scope>NUCLEOTIDE SEQUENCE [LARGE SCALE GENOMIC DNA]</scope>
    <source>
        <strain evidence="3 4">130c</strain>
    </source>
</reference>
<accession>A0A078APH9</accession>
<feature type="coiled-coil region" evidence="1">
    <location>
        <begin position="841"/>
        <end position="1010"/>
    </location>
</feature>
<feature type="compositionally biased region" description="Polar residues" evidence="2">
    <location>
        <begin position="217"/>
        <end position="229"/>
    </location>
</feature>
<keyword evidence="1" id="KW-0175">Coiled coil</keyword>
<organism evidence="3 4">
    <name type="scientific">Stylonychia lemnae</name>
    <name type="common">Ciliate</name>
    <dbReference type="NCBI Taxonomy" id="5949"/>
    <lineage>
        <taxon>Eukaryota</taxon>
        <taxon>Sar</taxon>
        <taxon>Alveolata</taxon>
        <taxon>Ciliophora</taxon>
        <taxon>Intramacronucleata</taxon>
        <taxon>Spirotrichea</taxon>
        <taxon>Stichotrichia</taxon>
        <taxon>Sporadotrichida</taxon>
        <taxon>Oxytrichidae</taxon>
        <taxon>Stylonychinae</taxon>
        <taxon>Stylonychia</taxon>
    </lineage>
</organism>
<feature type="region of interest" description="Disordered" evidence="2">
    <location>
        <begin position="613"/>
        <end position="673"/>
    </location>
</feature>
<dbReference type="InParanoid" id="A0A078APH9"/>
<name>A0A078APH9_STYLE</name>
<evidence type="ECO:0000256" key="2">
    <source>
        <dbReference type="SAM" id="MobiDB-lite"/>
    </source>
</evidence>
<feature type="compositionally biased region" description="Basic residues" evidence="2">
    <location>
        <begin position="556"/>
        <end position="566"/>
    </location>
</feature>
<feature type="compositionally biased region" description="Polar residues" evidence="2">
    <location>
        <begin position="381"/>
        <end position="405"/>
    </location>
</feature>
<feature type="compositionally biased region" description="Polar residues" evidence="2">
    <location>
        <begin position="344"/>
        <end position="354"/>
    </location>
</feature>
<feature type="compositionally biased region" description="Polar residues" evidence="2">
    <location>
        <begin position="321"/>
        <end position="331"/>
    </location>
</feature>
<keyword evidence="4" id="KW-1185">Reference proteome</keyword>
<feature type="compositionally biased region" description="Polar residues" evidence="2">
    <location>
        <begin position="69"/>
        <end position="82"/>
    </location>
</feature>
<feature type="compositionally biased region" description="Polar residues" evidence="2">
    <location>
        <begin position="269"/>
        <end position="309"/>
    </location>
</feature>
<feature type="compositionally biased region" description="Acidic residues" evidence="2">
    <location>
        <begin position="509"/>
        <end position="536"/>
    </location>
</feature>
<feature type="region of interest" description="Disordered" evidence="2">
    <location>
        <begin position="434"/>
        <end position="587"/>
    </location>
</feature>
<feature type="compositionally biased region" description="Polar residues" evidence="2">
    <location>
        <begin position="569"/>
        <end position="587"/>
    </location>
</feature>
<feature type="compositionally biased region" description="Low complexity" evidence="2">
    <location>
        <begin position="644"/>
        <end position="673"/>
    </location>
</feature>
<evidence type="ECO:0000313" key="4">
    <source>
        <dbReference type="Proteomes" id="UP000039865"/>
    </source>
</evidence>
<feature type="compositionally biased region" description="Gly residues" evidence="2">
    <location>
        <begin position="334"/>
        <end position="343"/>
    </location>
</feature>
<dbReference type="OMA" id="ERTIQHE"/>
<evidence type="ECO:0000256" key="1">
    <source>
        <dbReference type="SAM" id="Coils"/>
    </source>
</evidence>
<sequence>MFDDLDDLLDDIPVNKSKAPFKNTPVASKASSSLLNKAKTANDDDFGWGDKAVNSQLSFGQSKRIPSAIQPQNTKSSIIPPTLNKNIESATTFGKKSKKDLDDDDDLWGLEEWNEKDQSKIQAIGGTGLQKMTGSFTAKEQGRDDGRSSMGSNYAGFGILGRAKPTTSSGKKKDDDIDNILDDFEEKKGLGAKQTSQQKESDFGFGGGSTNKKQDAYGNSKQKFKSSTDPWGRDNFDEFEDLEDKPKAKANVNNSINDKKAALFGLGGSSTPNQQVDNSHNNRPNRFDNKNTIQELQVSKQQTSKSQNRFAGLTGGDDIDNNSGYGSQDPNNFGGYGVFGGGAQSNASGNQESQIDVIETPFSRSKTVKKMAGGSQPPPNRAQNNSMQRPGTGDFNNMGQQNPMGQINLDRVQTSPVGMQPLFGGYQNQAIQQQNTFQRPNTGGNLFGKPPKHQPQQQHDPFIGGGGLGSGHGDDNILNLLQESKDGVSNKSAHSMAGTQHAKPMGSIDNDEDEDQSFIEDHDEDRGDDDDEDSDDTGGYVPTMFAKSGISAQKSSGKKSKSKKKQGIVNKQNLNSSGIGNQSIRTGGGLQSIQGNILNNSDGRAQTISSEIGQDQYKNNDYNNNTPYMGGAGQSKNQSTRKINQNFNDSNQNQSQQLQNSQQLQKNQQVQQQQPLDEFSLVKRQIEDERQKQKAQEQRNRRDVDDTREEHKKNMKHLEEKHQMKLQLFNEEKRKLIEEMNKTIELEKEKIGNLHKIDVDNREVQYKRNLESQKKVYDSQHDTLRKQLEQQVQLNTFAQEIQKSSGNISTLVSRLSQERESELKRREDDLVKRDLELMDKKKKLAERKAQVELRKKKLALEMEDINQRQQEQKLIFENEKNDINNDLDKIDAEHQQQVRESRNHSIDMEVEIRRTKADRERLTVLISQEEKQSIERADELNQLKKSLQNQREQMQTEMQQQERDMKQKIREAKQQQQDVSEEEREFQMREQEFEQENKQVVMDNEKLHEQLDKYCIEKSHFDREAMKIKEQAERDHFDSEKIGFFKANKDRLLDELRKLREDLEMERESIKEDRVKLEMYKNDIKTRQKTIETMRFEFIKTSQDNGSQFIDSAKDIGYYKIQRYSGGPAFYPINPPNAYEARKENLSPNSRYEQAKTIVQKAQVQQNLQDNAPRFNYEDYMKKLKEKLNLDGRKAVSNVGTTDFQMYIMREREAYMKSLNEFDQDQPLIQSLSQFRRSHAVHDNNGGLDNHEASFNLGSLQNSLNDKRKWANAGSGHGMLNSQIGKSSANSLHFISKNFSNSPVEEVGRDQGKIEL</sequence>
<feature type="compositionally biased region" description="Polar residues" evidence="2">
    <location>
        <begin position="634"/>
        <end position="643"/>
    </location>
</feature>